<dbReference type="InterPro" id="IPR028061">
    <property type="entry name" value="Fis1_TPR_C"/>
</dbReference>
<name>A0A564Z194_HYMDI</name>
<dbReference type="InterPro" id="IPR016543">
    <property type="entry name" value="Fis1"/>
</dbReference>
<dbReference type="EMBL" id="CABIJS010000555">
    <property type="protein sequence ID" value="VUZ53245.1"/>
    <property type="molecule type" value="Genomic_DNA"/>
</dbReference>
<dbReference type="Gene3D" id="1.25.40.10">
    <property type="entry name" value="Tetratricopeptide repeat domain"/>
    <property type="match status" value="1"/>
</dbReference>
<evidence type="ECO:0000313" key="4">
    <source>
        <dbReference type="Proteomes" id="UP000321570"/>
    </source>
</evidence>
<keyword evidence="2" id="KW-1133">Transmembrane helix</keyword>
<dbReference type="SUPFAM" id="SSF48452">
    <property type="entry name" value="TPR-like"/>
    <property type="match status" value="1"/>
</dbReference>
<keyword evidence="2" id="KW-0472">Membrane</keyword>
<dbReference type="GO" id="GO:0000422">
    <property type="term" value="P:autophagy of mitochondrion"/>
    <property type="evidence" value="ECO:0007669"/>
    <property type="project" value="TreeGrafter"/>
</dbReference>
<keyword evidence="2" id="KW-0812">Transmembrane</keyword>
<dbReference type="PROSITE" id="PS50005">
    <property type="entry name" value="TPR"/>
    <property type="match status" value="1"/>
</dbReference>
<accession>A0A564Z194</accession>
<dbReference type="GO" id="GO:0005778">
    <property type="term" value="C:peroxisomal membrane"/>
    <property type="evidence" value="ECO:0007669"/>
    <property type="project" value="TreeGrafter"/>
</dbReference>
<feature type="transmembrane region" description="Helical" evidence="2">
    <location>
        <begin position="125"/>
        <end position="148"/>
    </location>
</feature>
<protein>
    <submittedName>
        <fullName evidence="3">Uncharacterized protein</fullName>
    </submittedName>
</protein>
<dbReference type="GO" id="GO:0016559">
    <property type="term" value="P:peroxisome fission"/>
    <property type="evidence" value="ECO:0007669"/>
    <property type="project" value="TreeGrafter"/>
</dbReference>
<gene>
    <name evidence="3" type="ORF">WMSIL1_LOCUS11537</name>
</gene>
<dbReference type="PANTHER" id="PTHR13247:SF0">
    <property type="entry name" value="MITOCHONDRIAL FISSION 1 PROTEIN"/>
    <property type="match status" value="1"/>
</dbReference>
<dbReference type="GO" id="GO:0005741">
    <property type="term" value="C:mitochondrial outer membrane"/>
    <property type="evidence" value="ECO:0007669"/>
    <property type="project" value="TreeGrafter"/>
</dbReference>
<dbReference type="Pfam" id="PF14853">
    <property type="entry name" value="Fis1_TPR_C"/>
    <property type="match status" value="1"/>
</dbReference>
<dbReference type="GO" id="GO:0000266">
    <property type="term" value="P:mitochondrial fission"/>
    <property type="evidence" value="ECO:0007669"/>
    <property type="project" value="InterPro"/>
</dbReference>
<dbReference type="AlphaFoldDB" id="A0A564Z194"/>
<keyword evidence="1" id="KW-0802">TPR repeat</keyword>
<keyword evidence="4" id="KW-1185">Reference proteome</keyword>
<evidence type="ECO:0000256" key="2">
    <source>
        <dbReference type="SAM" id="Phobius"/>
    </source>
</evidence>
<evidence type="ECO:0000256" key="1">
    <source>
        <dbReference type="PROSITE-ProRule" id="PRU00339"/>
    </source>
</evidence>
<dbReference type="InterPro" id="IPR011990">
    <property type="entry name" value="TPR-like_helical_dom_sf"/>
</dbReference>
<organism evidence="3 4">
    <name type="scientific">Hymenolepis diminuta</name>
    <name type="common">Rat tapeworm</name>
    <dbReference type="NCBI Taxonomy" id="6216"/>
    <lineage>
        <taxon>Eukaryota</taxon>
        <taxon>Metazoa</taxon>
        <taxon>Spiralia</taxon>
        <taxon>Lophotrochozoa</taxon>
        <taxon>Platyhelminthes</taxon>
        <taxon>Cestoda</taxon>
        <taxon>Eucestoda</taxon>
        <taxon>Cyclophyllidea</taxon>
        <taxon>Hymenolepididae</taxon>
        <taxon>Hymenolepis</taxon>
    </lineage>
</organism>
<dbReference type="Proteomes" id="UP000321570">
    <property type="component" value="Unassembled WGS sequence"/>
</dbReference>
<proteinExistence type="predicted"/>
<reference evidence="3 4" key="1">
    <citation type="submission" date="2019-07" db="EMBL/GenBank/DDBJ databases">
        <authorList>
            <person name="Jastrzebski P J."/>
            <person name="Paukszto L."/>
            <person name="Jastrzebski P J."/>
        </authorList>
    </citation>
    <scope>NUCLEOTIDE SEQUENCE [LARGE SCALE GENOMIC DNA]</scope>
    <source>
        <strain evidence="3 4">WMS-il1</strain>
    </source>
</reference>
<sequence length="157" mass="17049">MNLLDANEPVIGAKQSRVIYAAELQSGFVNYDTKVSYALDLLKTKDKNALETAESLLRSCFACADDSRKRECLFLIAIANTKLGHYEKAIECCDNLLAVNPEDHQSSDLRAEIDRRRRKAGAIGLGLLGFALGGVTLGVIGAAAAYGIQKVKDKMNQ</sequence>
<dbReference type="SMART" id="SM00028">
    <property type="entry name" value="TPR"/>
    <property type="match status" value="1"/>
</dbReference>
<dbReference type="InterPro" id="IPR019734">
    <property type="entry name" value="TPR_rpt"/>
</dbReference>
<evidence type="ECO:0000313" key="3">
    <source>
        <dbReference type="EMBL" id="VUZ53245.1"/>
    </source>
</evidence>
<dbReference type="PANTHER" id="PTHR13247">
    <property type="entry name" value="TETRATRICOPEPTIDE REPEAT PROTEIN 11 TPR REPEAT PROTEIN 11"/>
    <property type="match status" value="1"/>
</dbReference>
<feature type="repeat" description="TPR" evidence="1">
    <location>
        <begin position="70"/>
        <end position="103"/>
    </location>
</feature>